<gene>
    <name evidence="1" type="ORF">MANES_07G080855v8</name>
</gene>
<protein>
    <submittedName>
        <fullName evidence="1">Uncharacterized protein</fullName>
    </submittedName>
</protein>
<reference evidence="2" key="1">
    <citation type="journal article" date="2016" name="Nat. Biotechnol.">
        <title>Sequencing wild and cultivated cassava and related species reveals extensive interspecific hybridization and genetic diversity.</title>
        <authorList>
            <person name="Bredeson J.V."/>
            <person name="Lyons J.B."/>
            <person name="Prochnik S.E."/>
            <person name="Wu G.A."/>
            <person name="Ha C.M."/>
            <person name="Edsinger-Gonzales E."/>
            <person name="Grimwood J."/>
            <person name="Schmutz J."/>
            <person name="Rabbi I.Y."/>
            <person name="Egesi C."/>
            <person name="Nauluvula P."/>
            <person name="Lebot V."/>
            <person name="Ndunguru J."/>
            <person name="Mkamilo G."/>
            <person name="Bart R.S."/>
            <person name="Setter T.L."/>
            <person name="Gleadow R.M."/>
            <person name="Kulakow P."/>
            <person name="Ferguson M.E."/>
            <person name="Rounsley S."/>
            <person name="Rokhsar D.S."/>
        </authorList>
    </citation>
    <scope>NUCLEOTIDE SEQUENCE [LARGE SCALE GENOMIC DNA]</scope>
    <source>
        <strain evidence="2">cv. AM560-2</strain>
    </source>
</reference>
<evidence type="ECO:0000313" key="1">
    <source>
        <dbReference type="EMBL" id="KAG8650932.1"/>
    </source>
</evidence>
<comment type="caution">
    <text evidence="1">The sequence shown here is derived from an EMBL/GenBank/DDBJ whole genome shotgun (WGS) entry which is preliminary data.</text>
</comment>
<accession>A0ACB7HEA6</accession>
<keyword evidence="2" id="KW-1185">Reference proteome</keyword>
<dbReference type="EMBL" id="CM004393">
    <property type="protein sequence ID" value="KAG8650932.1"/>
    <property type="molecule type" value="Genomic_DNA"/>
</dbReference>
<proteinExistence type="predicted"/>
<name>A0ACB7HEA6_MANES</name>
<dbReference type="Proteomes" id="UP000091857">
    <property type="component" value="Chromosome 7"/>
</dbReference>
<organism evidence="1 2">
    <name type="scientific">Manihot esculenta</name>
    <name type="common">Cassava</name>
    <name type="synonym">Jatropha manihot</name>
    <dbReference type="NCBI Taxonomy" id="3983"/>
    <lineage>
        <taxon>Eukaryota</taxon>
        <taxon>Viridiplantae</taxon>
        <taxon>Streptophyta</taxon>
        <taxon>Embryophyta</taxon>
        <taxon>Tracheophyta</taxon>
        <taxon>Spermatophyta</taxon>
        <taxon>Magnoliopsida</taxon>
        <taxon>eudicotyledons</taxon>
        <taxon>Gunneridae</taxon>
        <taxon>Pentapetalae</taxon>
        <taxon>rosids</taxon>
        <taxon>fabids</taxon>
        <taxon>Malpighiales</taxon>
        <taxon>Euphorbiaceae</taxon>
        <taxon>Crotonoideae</taxon>
        <taxon>Manihoteae</taxon>
        <taxon>Manihot</taxon>
    </lineage>
</organism>
<evidence type="ECO:0000313" key="2">
    <source>
        <dbReference type="Proteomes" id="UP000091857"/>
    </source>
</evidence>
<sequence length="127" mass="14555">MCLFHPYVWMNASIVISLGWIAETSNSILQQHASSTTNGLDCLKDIKLDSFIYEEYFVCLFWQEGVYDIQRRRNSWQDGVYDTSSPISTGKTSLPISTTRRSSSTTKVYYSVRTWISSFIGLGYHLS</sequence>